<name>A0A0F9TVQ5_9ZZZZ</name>
<protein>
    <submittedName>
        <fullName evidence="1">Uncharacterized protein</fullName>
    </submittedName>
</protein>
<gene>
    <name evidence="1" type="ORF">LCGC14_0345080</name>
</gene>
<proteinExistence type="predicted"/>
<dbReference type="EMBL" id="LAZR01000254">
    <property type="protein sequence ID" value="KKN79032.1"/>
    <property type="molecule type" value="Genomic_DNA"/>
</dbReference>
<reference evidence="1" key="1">
    <citation type="journal article" date="2015" name="Nature">
        <title>Complex archaea that bridge the gap between prokaryotes and eukaryotes.</title>
        <authorList>
            <person name="Spang A."/>
            <person name="Saw J.H."/>
            <person name="Jorgensen S.L."/>
            <person name="Zaremba-Niedzwiedzka K."/>
            <person name="Martijn J."/>
            <person name="Lind A.E."/>
            <person name="van Eijk R."/>
            <person name="Schleper C."/>
            <person name="Guy L."/>
            <person name="Ettema T.J."/>
        </authorList>
    </citation>
    <scope>NUCLEOTIDE SEQUENCE</scope>
</reference>
<organism evidence="1">
    <name type="scientific">marine sediment metagenome</name>
    <dbReference type="NCBI Taxonomy" id="412755"/>
    <lineage>
        <taxon>unclassified sequences</taxon>
        <taxon>metagenomes</taxon>
        <taxon>ecological metagenomes</taxon>
    </lineage>
</organism>
<accession>A0A0F9TVQ5</accession>
<dbReference type="AlphaFoldDB" id="A0A0F9TVQ5"/>
<evidence type="ECO:0000313" key="1">
    <source>
        <dbReference type="EMBL" id="KKN79032.1"/>
    </source>
</evidence>
<sequence>MKLELSVSCDQIEDMVQTQHNLDMPVKLIKMDYDSIGDLCVFELEVDDEQYRMINRKWDDYAFTEGLVEEAI</sequence>
<comment type="caution">
    <text evidence="1">The sequence shown here is derived from an EMBL/GenBank/DDBJ whole genome shotgun (WGS) entry which is preliminary data.</text>
</comment>